<dbReference type="AlphaFoldDB" id="A0A504Z352"/>
<dbReference type="Proteomes" id="UP000316759">
    <property type="component" value="Unassembled WGS sequence"/>
</dbReference>
<dbReference type="Pfam" id="PF03359">
    <property type="entry name" value="GKAP"/>
    <property type="match status" value="1"/>
</dbReference>
<feature type="compositionally biased region" description="Polar residues" evidence="2">
    <location>
        <begin position="654"/>
        <end position="666"/>
    </location>
</feature>
<name>A0A504Z352_FASGI</name>
<accession>A0A504Z352</accession>
<organism evidence="3 4">
    <name type="scientific">Fasciola gigantica</name>
    <name type="common">Giant liver fluke</name>
    <dbReference type="NCBI Taxonomy" id="46835"/>
    <lineage>
        <taxon>Eukaryota</taxon>
        <taxon>Metazoa</taxon>
        <taxon>Spiralia</taxon>
        <taxon>Lophotrochozoa</taxon>
        <taxon>Platyhelminthes</taxon>
        <taxon>Trematoda</taxon>
        <taxon>Digenea</taxon>
        <taxon>Plagiorchiida</taxon>
        <taxon>Echinostomata</taxon>
        <taxon>Echinostomatoidea</taxon>
        <taxon>Fasciolidae</taxon>
        <taxon>Fasciola</taxon>
    </lineage>
</organism>
<comment type="caution">
    <text evidence="3">The sequence shown here is derived from an EMBL/GenBank/DDBJ whole genome shotgun (WGS) entry which is preliminary data.</text>
</comment>
<dbReference type="PANTHER" id="PTHR12353:SF31">
    <property type="entry name" value="LD44824P"/>
    <property type="match status" value="1"/>
</dbReference>
<gene>
    <name evidence="3" type="ORF">FGIG_09711</name>
</gene>
<dbReference type="STRING" id="46835.A0A504Z352"/>
<feature type="compositionally biased region" description="Basic and acidic residues" evidence="2">
    <location>
        <begin position="847"/>
        <end position="861"/>
    </location>
</feature>
<feature type="region of interest" description="Disordered" evidence="2">
    <location>
        <begin position="523"/>
        <end position="552"/>
    </location>
</feature>
<dbReference type="OrthoDB" id="10023951at2759"/>
<feature type="compositionally biased region" description="Polar residues" evidence="2">
    <location>
        <begin position="142"/>
        <end position="163"/>
    </location>
</feature>
<reference evidence="3 4" key="1">
    <citation type="submission" date="2019-04" db="EMBL/GenBank/DDBJ databases">
        <title>Annotation for the trematode Fasciola gigantica.</title>
        <authorList>
            <person name="Choi Y.-J."/>
        </authorList>
    </citation>
    <scope>NUCLEOTIDE SEQUENCE [LARGE SCALE GENOMIC DNA]</scope>
    <source>
        <strain evidence="3">Uganda_cow_1</strain>
    </source>
</reference>
<protein>
    <submittedName>
        <fullName evidence="3">Disks large-associated protein 1</fullName>
    </submittedName>
</protein>
<proteinExistence type="inferred from homology"/>
<dbReference type="PANTHER" id="PTHR12353">
    <property type="entry name" value="DISKS LARGE-ASSOCIATED PROTEIN DAP SAP90/PSD-95-ASSOCIATED PROTEIN"/>
    <property type="match status" value="1"/>
</dbReference>
<evidence type="ECO:0000313" key="3">
    <source>
        <dbReference type="EMBL" id="TPP67339.1"/>
    </source>
</evidence>
<dbReference type="EMBL" id="SUNJ01000804">
    <property type="protein sequence ID" value="TPP67339.1"/>
    <property type="molecule type" value="Genomic_DNA"/>
</dbReference>
<evidence type="ECO:0000313" key="4">
    <source>
        <dbReference type="Proteomes" id="UP000316759"/>
    </source>
</evidence>
<feature type="region of interest" description="Disordered" evidence="2">
    <location>
        <begin position="636"/>
        <end position="669"/>
    </location>
</feature>
<dbReference type="GO" id="GO:0060090">
    <property type="term" value="F:molecular adaptor activity"/>
    <property type="evidence" value="ECO:0007669"/>
    <property type="project" value="TreeGrafter"/>
</dbReference>
<feature type="compositionally biased region" description="Polar residues" evidence="2">
    <location>
        <begin position="828"/>
        <end position="842"/>
    </location>
</feature>
<feature type="region of interest" description="Disordered" evidence="2">
    <location>
        <begin position="137"/>
        <end position="198"/>
    </location>
</feature>
<evidence type="ECO:0000256" key="1">
    <source>
        <dbReference type="ARBA" id="ARBA00008839"/>
    </source>
</evidence>
<dbReference type="GO" id="GO:0023052">
    <property type="term" value="P:signaling"/>
    <property type="evidence" value="ECO:0007669"/>
    <property type="project" value="InterPro"/>
</dbReference>
<dbReference type="GO" id="GO:0099572">
    <property type="term" value="C:postsynaptic specialization"/>
    <property type="evidence" value="ECO:0007669"/>
    <property type="project" value="TreeGrafter"/>
</dbReference>
<comment type="similarity">
    <text evidence="1">Belongs to the SAPAP family.</text>
</comment>
<keyword evidence="4" id="KW-1185">Reference proteome</keyword>
<dbReference type="InterPro" id="IPR005026">
    <property type="entry name" value="SAPAP"/>
</dbReference>
<dbReference type="GO" id="GO:0098978">
    <property type="term" value="C:glutamatergic synapse"/>
    <property type="evidence" value="ECO:0007669"/>
    <property type="project" value="TreeGrafter"/>
</dbReference>
<evidence type="ECO:0000256" key="2">
    <source>
        <dbReference type="SAM" id="MobiDB-lite"/>
    </source>
</evidence>
<feature type="region of interest" description="Disordered" evidence="2">
    <location>
        <begin position="806"/>
        <end position="861"/>
    </location>
</feature>
<sequence length="891" mass="96729">MDVHQNLLQSEVLSFFSPVTTDVNSLVDYPVAPKCDIFEPAAPKSRTITVKCEDLEDPKIPHLNNTPDGHTDVNGVYRLERLDSSVNPDITAKLDRMAQKLGFQVPAKSSCTNHSSSDCEDLQLDEVDFVDVKMSKEPDSLRNGTSSPAKLHQTSAPKRSLFTSLMKRLSSRPKHASPSVRSKSEDSHQNRPCVTVVDSGPSGIRRWLSKRFWRQKNVERKEIEPSETSMASAGAVLEGSFNLSSTDHLNSPASHTHIKHAAIPDSQSSHSGPRREFLSLEQLSPLGSAPHGHTQTEVVAYKHHPTCPVPTTSHTSAVQAKAHTLNYSSSAETTSFCRPVAVSFSQNSLLEDRNTRTSGVTGSVPFNSGSFLSREVCGSEGTALHRTHRAPAQAISMLPSGYTPSYVSVSVAAFGYSNYGRTSLSSGSLHNSRSEKLKGLPIPGQCVPTSSSHNGVLSAAGKPAKDLSEIQPVLCQISRGELQKSPLHVNAKESIDKDFRPNGTVENGLVESELNEKHLLGGKSVESPRLPRPISRSPCPSPAGDMCDSAPGTVRLRRTRTRSQTGNSDDQEHWHRSSLIMLAVAHASPRGRMATSIVTPDSNLILHHGDGEDATSGSVLGDAGYTSLTHSYRESIMEEPNEDSKTPSPAPCTQKRSSPENTTLEPSDTIDGNYFLRLTEQVQAEILVQIEQTEADLKSVFLENEEVAGLMRTAVGKAKLLLSEKFVQFRSLCQQNLDWLSTQQTGARPGQIAKTDGPDLVTLASDLDGFWAMVMLQVDDVRALFEKVDQLRKNGWQVACESDQTDGSIAANGVGPGGDGETAEWNKTPLSKPTVRKQNTGTKSASRGRDDSAARAKARERLAMAKREIRAKQMELKTANKTSDGDGFIIV</sequence>